<feature type="non-terminal residue" evidence="2">
    <location>
        <position position="1"/>
    </location>
</feature>
<keyword evidence="3" id="KW-1185">Reference proteome</keyword>
<protein>
    <submittedName>
        <fullName evidence="2">Uncharacterized protein</fullName>
    </submittedName>
</protein>
<reference evidence="2" key="1">
    <citation type="submission" date="2023-10" db="EMBL/GenBank/DDBJ databases">
        <authorList>
            <person name="Chen Y."/>
            <person name="Shah S."/>
            <person name="Dougan E. K."/>
            <person name="Thang M."/>
            <person name="Chan C."/>
        </authorList>
    </citation>
    <scope>NUCLEOTIDE SEQUENCE [LARGE SCALE GENOMIC DNA]</scope>
</reference>
<evidence type="ECO:0000313" key="3">
    <source>
        <dbReference type="Proteomes" id="UP001189429"/>
    </source>
</evidence>
<name>A0ABN9XHL8_9DINO</name>
<evidence type="ECO:0000313" key="2">
    <source>
        <dbReference type="EMBL" id="CAK0899228.1"/>
    </source>
</evidence>
<dbReference type="Proteomes" id="UP001189429">
    <property type="component" value="Unassembled WGS sequence"/>
</dbReference>
<organism evidence="2 3">
    <name type="scientific">Prorocentrum cordatum</name>
    <dbReference type="NCBI Taxonomy" id="2364126"/>
    <lineage>
        <taxon>Eukaryota</taxon>
        <taxon>Sar</taxon>
        <taxon>Alveolata</taxon>
        <taxon>Dinophyceae</taxon>
        <taxon>Prorocentrales</taxon>
        <taxon>Prorocentraceae</taxon>
        <taxon>Prorocentrum</taxon>
    </lineage>
</organism>
<comment type="caution">
    <text evidence="2">The sequence shown here is derived from an EMBL/GenBank/DDBJ whole genome shotgun (WGS) entry which is preliminary data.</text>
</comment>
<gene>
    <name evidence="2" type="ORF">PCOR1329_LOCUS76794</name>
</gene>
<feature type="non-terminal residue" evidence="2">
    <location>
        <position position="129"/>
    </location>
</feature>
<accession>A0ABN9XHL8</accession>
<feature type="region of interest" description="Disordered" evidence="1">
    <location>
        <begin position="1"/>
        <end position="129"/>
    </location>
</feature>
<sequence>EYSWPGRRPPARRSLALWRARRAARGPRAMPGREHPAGISVAPAGSAERLQASRDARPPSPPGLLGMLVPKLLGVEEDDSAEGAAGESPQAGSDSSEDEEHEPPEPRAAPRGLSGLLRWGRDPGPGPNE</sequence>
<evidence type="ECO:0000256" key="1">
    <source>
        <dbReference type="SAM" id="MobiDB-lite"/>
    </source>
</evidence>
<dbReference type="EMBL" id="CAUYUJ010020570">
    <property type="protein sequence ID" value="CAK0899228.1"/>
    <property type="molecule type" value="Genomic_DNA"/>
</dbReference>
<proteinExistence type="predicted"/>